<keyword evidence="1" id="KW-0472">Membrane</keyword>
<evidence type="ECO:0000313" key="3">
    <source>
        <dbReference type="Proteomes" id="UP000192775"/>
    </source>
</evidence>
<proteinExistence type="predicted"/>
<organism evidence="2 3">
    <name type="scientific">Cnuibacter physcomitrellae</name>
    <dbReference type="NCBI Taxonomy" id="1619308"/>
    <lineage>
        <taxon>Bacteria</taxon>
        <taxon>Bacillati</taxon>
        <taxon>Actinomycetota</taxon>
        <taxon>Actinomycetes</taxon>
        <taxon>Micrococcales</taxon>
        <taxon>Microbacteriaceae</taxon>
        <taxon>Cnuibacter</taxon>
    </lineage>
</organism>
<feature type="transmembrane region" description="Helical" evidence="1">
    <location>
        <begin position="41"/>
        <end position="61"/>
    </location>
</feature>
<feature type="transmembrane region" description="Helical" evidence="1">
    <location>
        <begin position="73"/>
        <end position="94"/>
    </location>
</feature>
<feature type="transmembrane region" description="Helical" evidence="1">
    <location>
        <begin position="7"/>
        <end position="29"/>
    </location>
</feature>
<dbReference type="AlphaFoldDB" id="A0A1X9LNT5"/>
<dbReference type="KEGG" id="cphy:B5808_17825"/>
<gene>
    <name evidence="2" type="ORF">B5808_17825</name>
</gene>
<reference evidence="2 3" key="1">
    <citation type="submission" date="2017-04" db="EMBL/GenBank/DDBJ databases">
        <authorList>
            <person name="Afonso C.L."/>
            <person name="Miller P.J."/>
            <person name="Scott M.A."/>
            <person name="Spackman E."/>
            <person name="Goraichik I."/>
            <person name="Dimitrov K.M."/>
            <person name="Suarez D.L."/>
            <person name="Swayne D.E."/>
        </authorList>
    </citation>
    <scope>NUCLEOTIDE SEQUENCE [LARGE SCALE GENOMIC DNA]</scope>
    <source>
        <strain evidence="3">XA(T)</strain>
    </source>
</reference>
<feature type="transmembrane region" description="Helical" evidence="1">
    <location>
        <begin position="155"/>
        <end position="178"/>
    </location>
</feature>
<protein>
    <submittedName>
        <fullName evidence="2">Uncharacterized protein</fullName>
    </submittedName>
</protein>
<feature type="transmembrane region" description="Helical" evidence="1">
    <location>
        <begin position="114"/>
        <end position="134"/>
    </location>
</feature>
<dbReference type="EMBL" id="CP020715">
    <property type="protein sequence ID" value="ARJ06874.1"/>
    <property type="molecule type" value="Genomic_DNA"/>
</dbReference>
<dbReference type="Proteomes" id="UP000192775">
    <property type="component" value="Chromosome"/>
</dbReference>
<sequence length="240" mass="25148">MERPTVSILPWVIGLVVAGLTVSAVASLALDPSAGDGAATLVAGFGVQMVAVAVVCVLLAHHSLAFRRTRFDFLWLLFGVLPIGSLLLAIPAILSDPVYFDATSPPGFWSTLALHAVLILVGALFGPLLWFFILMPVSQLVGGVVALARGEKPPVFRFVTPIVMLALAAFILLGAGALDLGAALPGRFAAPQIVLAMLGLPGSYVVASPLLLWVCRGILLALLVAFLGSWWARRREAHAG</sequence>
<evidence type="ECO:0000313" key="2">
    <source>
        <dbReference type="EMBL" id="ARJ06874.1"/>
    </source>
</evidence>
<feature type="transmembrane region" description="Helical" evidence="1">
    <location>
        <begin position="210"/>
        <end position="232"/>
    </location>
</feature>
<keyword evidence="3" id="KW-1185">Reference proteome</keyword>
<evidence type="ECO:0000256" key="1">
    <source>
        <dbReference type="SAM" id="Phobius"/>
    </source>
</evidence>
<keyword evidence="1" id="KW-1133">Transmembrane helix</keyword>
<accession>A0A1X9LNT5</accession>
<keyword evidence="1" id="KW-0812">Transmembrane</keyword>
<name>A0A1X9LNT5_9MICO</name>